<gene>
    <name evidence="3" type="ORF">EGW08_006042</name>
</gene>
<evidence type="ECO:0000313" key="4">
    <source>
        <dbReference type="Proteomes" id="UP000271974"/>
    </source>
</evidence>
<dbReference type="GO" id="GO:0004402">
    <property type="term" value="F:histone acetyltransferase activity"/>
    <property type="evidence" value="ECO:0007669"/>
    <property type="project" value="TreeGrafter"/>
</dbReference>
<feature type="compositionally biased region" description="Low complexity" evidence="1">
    <location>
        <begin position="186"/>
        <end position="202"/>
    </location>
</feature>
<feature type="compositionally biased region" description="Low complexity" evidence="1">
    <location>
        <begin position="289"/>
        <end position="335"/>
    </location>
</feature>
<comment type="caution">
    <text evidence="3">The sequence shown here is derived from an EMBL/GenBank/DDBJ whole genome shotgun (WGS) entry which is preliminary data.</text>
</comment>
<name>A0A433TX95_ELYCH</name>
<dbReference type="PANTHER" id="PTHR20916:SF26">
    <property type="entry name" value="CYSTEINE-RICH PROTEIN 2-BINDING PROTEIN"/>
    <property type="match status" value="1"/>
</dbReference>
<sequence length="403" mass="41583">AGPNENCGPQPQTLLPDQIKGLGEKSGKEYRVYLNDQLNKTSPGDPGCATFVYIPSGSSRSLSTPATLASMTSCSIVLVTDENSTLTLRANYSCNARCSCRDTLALHNSLLSASAPPGTASLVTTSSGTASLVTTPSPPPKSVAACLNASDDGPELVVTSGEGGYLVLELAQEVTSLASYSVTVESSPNSSAASQGSPASDALVKDDNSDWTEFTCYRPQSYVPSCSPSNATNGGTTTDASVAMETKQTVTTGLNKGSTTSNNITDSALNTTTTTIRTTTTSSLYNTDNINHTSATNSSNNNNINNYNNNNNNTNSNNNNNNNNNNNKSSSSSSSLSPGIIAGVVVACLLALSLVAVLIYFASCRHRGSRVQPGFPSGTDRVLASSAPTATTVRVVPRGTTAI</sequence>
<dbReference type="Proteomes" id="UP000271974">
    <property type="component" value="Unassembled WGS sequence"/>
</dbReference>
<evidence type="ECO:0000256" key="1">
    <source>
        <dbReference type="SAM" id="MobiDB-lite"/>
    </source>
</evidence>
<dbReference type="AlphaFoldDB" id="A0A433TX95"/>
<protein>
    <submittedName>
        <fullName evidence="3">Uncharacterized protein</fullName>
    </submittedName>
</protein>
<evidence type="ECO:0000256" key="2">
    <source>
        <dbReference type="SAM" id="Phobius"/>
    </source>
</evidence>
<keyword evidence="4" id="KW-1185">Reference proteome</keyword>
<keyword evidence="2" id="KW-0812">Transmembrane</keyword>
<feature type="transmembrane region" description="Helical" evidence="2">
    <location>
        <begin position="340"/>
        <end position="362"/>
    </location>
</feature>
<organism evidence="3 4">
    <name type="scientific">Elysia chlorotica</name>
    <name type="common">Eastern emerald elysia</name>
    <name type="synonym">Sea slug</name>
    <dbReference type="NCBI Taxonomy" id="188477"/>
    <lineage>
        <taxon>Eukaryota</taxon>
        <taxon>Metazoa</taxon>
        <taxon>Spiralia</taxon>
        <taxon>Lophotrochozoa</taxon>
        <taxon>Mollusca</taxon>
        <taxon>Gastropoda</taxon>
        <taxon>Heterobranchia</taxon>
        <taxon>Euthyneura</taxon>
        <taxon>Panpulmonata</taxon>
        <taxon>Sacoglossa</taxon>
        <taxon>Placobranchoidea</taxon>
        <taxon>Plakobranchidae</taxon>
        <taxon>Elysia</taxon>
    </lineage>
</organism>
<keyword evidence="2" id="KW-1133">Transmembrane helix</keyword>
<reference evidence="3 4" key="1">
    <citation type="submission" date="2019-01" db="EMBL/GenBank/DDBJ databases">
        <title>A draft genome assembly of the solar-powered sea slug Elysia chlorotica.</title>
        <authorList>
            <person name="Cai H."/>
            <person name="Li Q."/>
            <person name="Fang X."/>
            <person name="Li J."/>
            <person name="Curtis N.E."/>
            <person name="Altenburger A."/>
            <person name="Shibata T."/>
            <person name="Feng M."/>
            <person name="Maeda T."/>
            <person name="Schwartz J.A."/>
            <person name="Shigenobu S."/>
            <person name="Lundholm N."/>
            <person name="Nishiyama T."/>
            <person name="Yang H."/>
            <person name="Hasebe M."/>
            <person name="Li S."/>
            <person name="Pierce S.K."/>
            <person name="Wang J."/>
        </authorList>
    </citation>
    <scope>NUCLEOTIDE SEQUENCE [LARGE SCALE GENOMIC DNA]</scope>
    <source>
        <strain evidence="3">EC2010</strain>
        <tissue evidence="3">Whole organism of an adult</tissue>
    </source>
</reference>
<feature type="non-terminal residue" evidence="3">
    <location>
        <position position="1"/>
    </location>
</feature>
<feature type="region of interest" description="Disordered" evidence="1">
    <location>
        <begin position="284"/>
        <end position="335"/>
    </location>
</feature>
<dbReference type="PANTHER" id="PTHR20916">
    <property type="entry name" value="CYSTEINE AND GLYCINE-RICH PROTEIN 2 BINDING PROTEIN"/>
    <property type="match status" value="1"/>
</dbReference>
<dbReference type="EMBL" id="RQTK01000147">
    <property type="protein sequence ID" value="RUS86196.1"/>
    <property type="molecule type" value="Genomic_DNA"/>
</dbReference>
<evidence type="ECO:0000313" key="3">
    <source>
        <dbReference type="EMBL" id="RUS86196.1"/>
    </source>
</evidence>
<proteinExistence type="predicted"/>
<feature type="region of interest" description="Disordered" evidence="1">
    <location>
        <begin position="186"/>
        <end position="205"/>
    </location>
</feature>
<dbReference type="OrthoDB" id="10613600at2759"/>
<keyword evidence="2" id="KW-0472">Membrane</keyword>
<accession>A0A433TX95</accession>